<keyword evidence="1" id="KW-0732">Signal</keyword>
<evidence type="ECO:0000256" key="1">
    <source>
        <dbReference type="SAM" id="SignalP"/>
    </source>
</evidence>
<reference evidence="2" key="1">
    <citation type="submission" date="2023-10" db="EMBL/GenBank/DDBJ databases">
        <title>Genome assembly of Pristionchus species.</title>
        <authorList>
            <person name="Yoshida K."/>
            <person name="Sommer R.J."/>
        </authorList>
    </citation>
    <scope>NUCLEOTIDE SEQUENCE</scope>
    <source>
        <strain evidence="2">RS0144</strain>
    </source>
</reference>
<keyword evidence="3" id="KW-1185">Reference proteome</keyword>
<feature type="non-terminal residue" evidence="2">
    <location>
        <position position="78"/>
    </location>
</feature>
<feature type="signal peptide" evidence="1">
    <location>
        <begin position="1"/>
        <end position="20"/>
    </location>
</feature>
<organism evidence="2 3">
    <name type="scientific">Pristionchus entomophagus</name>
    <dbReference type="NCBI Taxonomy" id="358040"/>
    <lineage>
        <taxon>Eukaryota</taxon>
        <taxon>Metazoa</taxon>
        <taxon>Ecdysozoa</taxon>
        <taxon>Nematoda</taxon>
        <taxon>Chromadorea</taxon>
        <taxon>Rhabditida</taxon>
        <taxon>Rhabditina</taxon>
        <taxon>Diplogasteromorpha</taxon>
        <taxon>Diplogasteroidea</taxon>
        <taxon>Neodiplogasteridae</taxon>
        <taxon>Pristionchus</taxon>
    </lineage>
</organism>
<accession>A0AAV5TJ12</accession>
<evidence type="ECO:0000313" key="3">
    <source>
        <dbReference type="Proteomes" id="UP001432027"/>
    </source>
</evidence>
<comment type="caution">
    <text evidence="2">The sequence shown here is derived from an EMBL/GenBank/DDBJ whole genome shotgun (WGS) entry which is preliminary data.</text>
</comment>
<proteinExistence type="predicted"/>
<sequence length="78" mass="8093">AESALGSALFLTFFDGVVVGGAETALLPDRASCIVGGWASMGGDERSHHGDEADDDKDHALKGCHFYLLLRGEVDGAS</sequence>
<feature type="non-terminal residue" evidence="2">
    <location>
        <position position="1"/>
    </location>
</feature>
<gene>
    <name evidence="2" type="ORF">PENTCL1PPCAC_16469</name>
</gene>
<name>A0AAV5TJ12_9BILA</name>
<dbReference type="EMBL" id="BTSX01000004">
    <property type="protein sequence ID" value="GMS94294.1"/>
    <property type="molecule type" value="Genomic_DNA"/>
</dbReference>
<feature type="chain" id="PRO_5043416932" evidence="1">
    <location>
        <begin position="21"/>
        <end position="78"/>
    </location>
</feature>
<evidence type="ECO:0000313" key="2">
    <source>
        <dbReference type="EMBL" id="GMS94294.1"/>
    </source>
</evidence>
<protein>
    <submittedName>
        <fullName evidence="2">Uncharacterized protein</fullName>
    </submittedName>
</protein>
<dbReference type="AlphaFoldDB" id="A0AAV5TJ12"/>
<dbReference type="Proteomes" id="UP001432027">
    <property type="component" value="Unassembled WGS sequence"/>
</dbReference>